<dbReference type="SUPFAM" id="SSF53167">
    <property type="entry name" value="Purine and uridine phosphorylases"/>
    <property type="match status" value="1"/>
</dbReference>
<feature type="domain" description="Nucleoside phosphorylase" evidence="1">
    <location>
        <begin position="27"/>
        <end position="185"/>
    </location>
</feature>
<gene>
    <name evidence="2" type="ORF">GCM10007160_31980</name>
</gene>
<evidence type="ECO:0000259" key="1">
    <source>
        <dbReference type="Pfam" id="PF01048"/>
    </source>
</evidence>
<dbReference type="Proteomes" id="UP000653056">
    <property type="component" value="Unassembled WGS sequence"/>
</dbReference>
<proteinExistence type="predicted"/>
<organism evidence="2 3">
    <name type="scientific">Litchfieldella qijiaojingensis</name>
    <dbReference type="NCBI Taxonomy" id="980347"/>
    <lineage>
        <taxon>Bacteria</taxon>
        <taxon>Pseudomonadati</taxon>
        <taxon>Pseudomonadota</taxon>
        <taxon>Gammaproteobacteria</taxon>
        <taxon>Oceanospirillales</taxon>
        <taxon>Halomonadaceae</taxon>
        <taxon>Litchfieldella</taxon>
    </lineage>
</organism>
<dbReference type="InterPro" id="IPR000845">
    <property type="entry name" value="Nucleoside_phosphorylase_d"/>
</dbReference>
<accession>A0ABQ2Z564</accession>
<dbReference type="Pfam" id="PF01048">
    <property type="entry name" value="PNP_UDP_1"/>
    <property type="match status" value="1"/>
</dbReference>
<evidence type="ECO:0000313" key="3">
    <source>
        <dbReference type="Proteomes" id="UP000653056"/>
    </source>
</evidence>
<dbReference type="PANTHER" id="PTHR46832">
    <property type="entry name" value="5'-METHYLTHIOADENOSINE/S-ADENOSYLHOMOCYSTEINE NUCLEOSIDASE"/>
    <property type="match status" value="1"/>
</dbReference>
<dbReference type="RefSeq" id="WP_189470943.1">
    <property type="nucleotide sequence ID" value="NZ_BMXS01000018.1"/>
</dbReference>
<reference evidence="3" key="1">
    <citation type="journal article" date="2019" name="Int. J. Syst. Evol. Microbiol.">
        <title>The Global Catalogue of Microorganisms (GCM) 10K type strain sequencing project: providing services to taxonomists for standard genome sequencing and annotation.</title>
        <authorList>
            <consortium name="The Broad Institute Genomics Platform"/>
            <consortium name="The Broad Institute Genome Sequencing Center for Infectious Disease"/>
            <person name="Wu L."/>
            <person name="Ma J."/>
        </authorList>
    </citation>
    <scope>NUCLEOTIDE SEQUENCE [LARGE SCALE GENOMIC DNA]</scope>
    <source>
        <strain evidence="3">KCTC 22228</strain>
    </source>
</reference>
<protein>
    <recommendedName>
        <fullName evidence="1">Nucleoside phosphorylase domain-containing protein</fullName>
    </recommendedName>
</protein>
<dbReference type="PANTHER" id="PTHR46832:SF1">
    <property type="entry name" value="5'-METHYLTHIOADENOSINE_S-ADENOSYLHOMOCYSTEINE NUCLEOSIDASE"/>
    <property type="match status" value="1"/>
</dbReference>
<sequence length="231" mass="24323">MNNRRLGILVGMRWEANTLGPLRRTDDLVWLVSGPGPERAARAARTLVEQGASALLSWGVATGLDPLLSPGSLLIPEVVHGRDGERLRPDARWRAAVLAQVGEVARGELAETAIVLQDASARRVLRASTGAVAADMESAAVLRVAHSFGMPALVIRVVLDITTTDLPAGWAAAVTPEGRIAVRRIAAQLLHPANWAPALALAQARRQAAHRLMTTAARGFDALAGEGATAT</sequence>
<dbReference type="InterPro" id="IPR035994">
    <property type="entry name" value="Nucleoside_phosphorylase_sf"/>
</dbReference>
<name>A0ABQ2Z564_9GAMM</name>
<keyword evidence="3" id="KW-1185">Reference proteome</keyword>
<evidence type="ECO:0000313" key="2">
    <source>
        <dbReference type="EMBL" id="GGY01646.1"/>
    </source>
</evidence>
<comment type="caution">
    <text evidence="2">The sequence shown here is derived from an EMBL/GenBank/DDBJ whole genome shotgun (WGS) entry which is preliminary data.</text>
</comment>
<dbReference type="EMBL" id="BMXS01000018">
    <property type="protein sequence ID" value="GGY01646.1"/>
    <property type="molecule type" value="Genomic_DNA"/>
</dbReference>
<dbReference type="Gene3D" id="3.40.50.1580">
    <property type="entry name" value="Nucleoside phosphorylase domain"/>
    <property type="match status" value="1"/>
</dbReference>